<feature type="compositionally biased region" description="Basic residues" evidence="1">
    <location>
        <begin position="215"/>
        <end position="224"/>
    </location>
</feature>
<name>A0AAD1XAE4_EUPCR</name>
<feature type="region of interest" description="Disordered" evidence="1">
    <location>
        <begin position="37"/>
        <end position="78"/>
    </location>
</feature>
<accession>A0AAD1XAE4</accession>
<gene>
    <name evidence="2" type="ORF">ECRASSUSDP1_LOCUS4982</name>
</gene>
<feature type="compositionally biased region" description="Polar residues" evidence="1">
    <location>
        <begin position="60"/>
        <end position="73"/>
    </location>
</feature>
<feature type="region of interest" description="Disordered" evidence="1">
    <location>
        <begin position="180"/>
        <end position="271"/>
    </location>
</feature>
<comment type="caution">
    <text evidence="2">The sequence shown here is derived from an EMBL/GenBank/DDBJ whole genome shotgun (WGS) entry which is preliminary data.</text>
</comment>
<reference evidence="2" key="1">
    <citation type="submission" date="2023-07" db="EMBL/GenBank/DDBJ databases">
        <authorList>
            <consortium name="AG Swart"/>
            <person name="Singh M."/>
            <person name="Singh A."/>
            <person name="Seah K."/>
            <person name="Emmerich C."/>
        </authorList>
    </citation>
    <scope>NUCLEOTIDE SEQUENCE</scope>
    <source>
        <strain evidence="2">DP1</strain>
    </source>
</reference>
<dbReference type="AlphaFoldDB" id="A0AAD1XAE4"/>
<sequence length="462" mass="53076">MSASKKPRYFTKSYYSNKNYSVAKTTRKLKHVQIALTSPSSEEVCQNSNSSKDKARSHQKLTLPSKNGHISSQKKSKWDTWRTLEKRHADLNANGKACVNRKYRNSKNRTSQNLMKSKFNHFLKEKASVEPPSEYYVLETNEEESKIVRNKPSKKNSRILAKFSSPNDLKRSIKQISKKIQKNIEDSSPGKSPNKYESPAHKKKAKDDEKYLSTIRKRFGKRIPKPSGDSSGRATFSPQVHTSSDRNGKSQTNFSLKTEEYLQNNRQKEEERDIMKLRGKHSLGSQKYSTKIYTFKKYALEDPRETPPLKISINQRYIPTNRKSSYLSKSQKEPFKIAKDAKDCDDFEENRNIFNQKSSKLKSFHPKQKNFIPLKARMSGSKSSLNFHSSFSDIRPHFGRDFVAGIKKKINYKSYLSREENSNLAASKSSYISSQSTSNILPGSRITKSARFGARKVHIGHT</sequence>
<dbReference type="Proteomes" id="UP001295684">
    <property type="component" value="Unassembled WGS sequence"/>
</dbReference>
<evidence type="ECO:0000313" key="3">
    <source>
        <dbReference type="Proteomes" id="UP001295684"/>
    </source>
</evidence>
<feature type="compositionally biased region" description="Polar residues" evidence="1">
    <location>
        <begin position="228"/>
        <end position="242"/>
    </location>
</feature>
<organism evidence="2 3">
    <name type="scientific">Euplotes crassus</name>
    <dbReference type="NCBI Taxonomy" id="5936"/>
    <lineage>
        <taxon>Eukaryota</taxon>
        <taxon>Sar</taxon>
        <taxon>Alveolata</taxon>
        <taxon>Ciliophora</taxon>
        <taxon>Intramacronucleata</taxon>
        <taxon>Spirotrichea</taxon>
        <taxon>Hypotrichia</taxon>
        <taxon>Euplotida</taxon>
        <taxon>Euplotidae</taxon>
        <taxon>Moneuplotes</taxon>
    </lineage>
</organism>
<dbReference type="EMBL" id="CAMPGE010004797">
    <property type="protein sequence ID" value="CAI2363646.1"/>
    <property type="molecule type" value="Genomic_DNA"/>
</dbReference>
<evidence type="ECO:0000256" key="1">
    <source>
        <dbReference type="SAM" id="MobiDB-lite"/>
    </source>
</evidence>
<feature type="compositionally biased region" description="Polar residues" evidence="1">
    <location>
        <begin position="37"/>
        <end position="50"/>
    </location>
</feature>
<proteinExistence type="predicted"/>
<evidence type="ECO:0000313" key="2">
    <source>
        <dbReference type="EMBL" id="CAI2363646.1"/>
    </source>
</evidence>
<keyword evidence="3" id="KW-1185">Reference proteome</keyword>
<protein>
    <submittedName>
        <fullName evidence="2">Uncharacterized protein</fullName>
    </submittedName>
</protein>
<feature type="compositionally biased region" description="Polar residues" evidence="1">
    <location>
        <begin position="249"/>
        <end position="265"/>
    </location>
</feature>